<feature type="compositionally biased region" description="Polar residues" evidence="1">
    <location>
        <begin position="735"/>
        <end position="744"/>
    </location>
</feature>
<feature type="compositionally biased region" description="Basic and acidic residues" evidence="1">
    <location>
        <begin position="121"/>
        <end position="132"/>
    </location>
</feature>
<dbReference type="STRING" id="40998.A0A2P8AG14"/>
<name>A0A2P8AG14_9PEZI</name>
<feature type="region of interest" description="Disordered" evidence="1">
    <location>
        <begin position="1176"/>
        <end position="1200"/>
    </location>
</feature>
<comment type="caution">
    <text evidence="2">The sequence shown here is derived from an EMBL/GenBank/DDBJ whole genome shotgun (WGS) entry which is preliminary data.</text>
</comment>
<protein>
    <submittedName>
        <fullName evidence="2">Uncharacterized protein</fullName>
    </submittedName>
</protein>
<gene>
    <name evidence="2" type="ORF">B9Z65_3734</name>
</gene>
<dbReference type="Proteomes" id="UP000243723">
    <property type="component" value="Unassembled WGS sequence"/>
</dbReference>
<feature type="compositionally biased region" description="Polar residues" evidence="1">
    <location>
        <begin position="28"/>
        <end position="76"/>
    </location>
</feature>
<feature type="compositionally biased region" description="Pro residues" evidence="1">
    <location>
        <begin position="291"/>
        <end position="306"/>
    </location>
</feature>
<feature type="region of interest" description="Disordered" evidence="1">
    <location>
        <begin position="1249"/>
        <end position="1337"/>
    </location>
</feature>
<feature type="region of interest" description="Disordered" evidence="1">
    <location>
        <begin position="782"/>
        <end position="810"/>
    </location>
</feature>
<feature type="compositionally biased region" description="Low complexity" evidence="1">
    <location>
        <begin position="1110"/>
        <end position="1123"/>
    </location>
</feature>
<feature type="region of interest" description="Disordered" evidence="1">
    <location>
        <begin position="1"/>
        <end position="144"/>
    </location>
</feature>
<sequence>MASSDTQNVVVNSKSMGESPVDAHVQNRKSASAANGANLQSSAPAVQEPDTSATANVNEKSTLLNGRLSAQSQQADGSDAHVNGNGLVDGSVADTASVQGSVPDFDSRDALSVGDAAVSDTDSRGDSGEQGKDANGNLKAGVKKPTSFKAVSVTKNFLAKTATSTPTVKSGEKLSAPTVSAPQTMARPRLVAKSGSGLRDSPRPRTGAEGPTEAATVWNKNRPAPPQPPKQFTDEELKQQYGIHLASRIQVDEGSKQSKGLWADIDDEEDDWAPETLEWMDGTKSKVSADPVPPPKPTEQPQPPEAKPNMTALRRLVPTGPPKTILRPGAAQIKQEAANKGTPEQKSAALAKGQAPAPVKSPWATLPPVDKSTPMFEPPPPPPPASKPAFGSQDARFMDNSDAPMVRHEIEADTFDRSWRDSSTGPRELFNSQSGRYEPAPEGGRRASVRHDQGYRQATAAVLQRPSNDNEESSPGYQRPQMDGSPWGRRRGSSMSQGPQNNERRVSITHSQQSTDPAVPSENRAGIVIGHDIGPQVRKASDAEHKMQQQITDRNEELAKQKRIMQEKREAAIRRRREEEEREEAAKRERIRLKLESLGMSLPEKKEETEEKGENKAEAPPQPAQSSPSTSHPAAPAVPSSHQANQPQDEQQISPASPAKARPLENAHSDPGSLPKPPQPSFTSTHNQAGRPPTSVPNRGFQDSPVPVSSYSSPGEQKVQPGFKSPALVADTFATWGNRTTSNHGPPASNVWGPPVAGRHIGNGAFDSSFGRIPPRLQNQSIMGQTFAGPGNARSPSAGNRQQETSPMRHQQMLSDQNLAALGLVDTPTDSFPSVASAGPSPMPTQAQPVALPPIGPPTQRQASQPFQQQAPPRGPAAWGQFAARAQAEQHAPYDPARQPPVASTGHQQQWKETFKQTRVGGEWNGAARSVVGAEKIVHGPTPSARPTPSPAPTVSQTQQTGGPVAGDGQENTVRLPTGPPALTPVAHRAPQNLPAHPIGAHQSRFFPTNLHGGSPPPEESSHPVQSGDKIHPKVNLPHPKPKVRLPQSPSPANVQQAHPSPVTMPQRAPSFRGIQPLVASSDWQARFNGLFGRIPTTTATPPSPPKTPPKMAAVPSPAPVSSSKADVFEAPVAQSATVSLPAMATAPVSQTTEMAIKPTSDELFDGELSFGSTPKIAVPNQPLYDFGPDRERGPHILRMRPDFRYDRRVEPSSRTSEITKLLDKPPHIATIKLSPSTSSVDVALKIAPKTKINEKFGEKRKPSGKFGKSPKIGIEKENEGSPVGTPAKINGPELKDRQVSQNKLPKGPKGYKSRQASEKFPPKEGSIAEKQAQQAA</sequence>
<feature type="compositionally biased region" description="Low complexity" evidence="1">
    <location>
        <begin position="624"/>
        <end position="644"/>
    </location>
</feature>
<reference evidence="2 3" key="1">
    <citation type="submission" date="2017-05" db="EMBL/GenBank/DDBJ databases">
        <title>Draft genome sequence of Elsinoe australis.</title>
        <authorList>
            <person name="Cheng Q."/>
        </authorList>
    </citation>
    <scope>NUCLEOTIDE SEQUENCE [LARGE SCALE GENOMIC DNA]</scope>
    <source>
        <strain evidence="2 3">NL1</strain>
    </source>
</reference>
<evidence type="ECO:0000313" key="2">
    <source>
        <dbReference type="EMBL" id="PSK59410.1"/>
    </source>
</evidence>
<feature type="region of interest" description="Disordered" evidence="1">
    <location>
        <begin position="1098"/>
        <end position="1123"/>
    </location>
</feature>
<feature type="compositionally biased region" description="Pro residues" evidence="1">
    <location>
        <begin position="376"/>
        <end position="386"/>
    </location>
</feature>
<dbReference type="EMBL" id="NHZQ01000010">
    <property type="protein sequence ID" value="PSK59410.1"/>
    <property type="molecule type" value="Genomic_DNA"/>
</dbReference>
<keyword evidence="3" id="KW-1185">Reference proteome</keyword>
<evidence type="ECO:0000313" key="3">
    <source>
        <dbReference type="Proteomes" id="UP000243723"/>
    </source>
</evidence>
<feature type="compositionally biased region" description="Polar residues" evidence="1">
    <location>
        <begin position="645"/>
        <end position="655"/>
    </location>
</feature>
<proteinExistence type="predicted"/>
<organism evidence="2 3">
    <name type="scientific">Elsinoe australis</name>
    <dbReference type="NCBI Taxonomy" id="40998"/>
    <lineage>
        <taxon>Eukaryota</taxon>
        <taxon>Fungi</taxon>
        <taxon>Dikarya</taxon>
        <taxon>Ascomycota</taxon>
        <taxon>Pezizomycotina</taxon>
        <taxon>Dothideomycetes</taxon>
        <taxon>Dothideomycetidae</taxon>
        <taxon>Myriangiales</taxon>
        <taxon>Elsinoaceae</taxon>
        <taxon>Elsinoe</taxon>
    </lineage>
</organism>
<feature type="compositionally biased region" description="Basic and acidic residues" evidence="1">
    <location>
        <begin position="1188"/>
        <end position="1200"/>
    </location>
</feature>
<feature type="compositionally biased region" description="Basic and acidic residues" evidence="1">
    <location>
        <begin position="405"/>
        <end position="420"/>
    </location>
</feature>
<feature type="compositionally biased region" description="Low complexity" evidence="1">
    <location>
        <begin position="704"/>
        <end position="714"/>
    </location>
</feature>
<feature type="compositionally biased region" description="Basic and acidic residues" evidence="1">
    <location>
        <begin position="603"/>
        <end position="617"/>
    </location>
</feature>
<feature type="compositionally biased region" description="Acidic residues" evidence="1">
    <location>
        <begin position="264"/>
        <end position="273"/>
    </location>
</feature>
<feature type="compositionally biased region" description="Basic and acidic residues" evidence="1">
    <location>
        <begin position="1252"/>
        <end position="1262"/>
    </location>
</feature>
<feature type="region of interest" description="Disordered" evidence="1">
    <location>
        <begin position="161"/>
        <end position="756"/>
    </location>
</feature>
<feature type="compositionally biased region" description="Basic and acidic residues" evidence="1">
    <location>
        <begin position="539"/>
        <end position="595"/>
    </location>
</feature>
<accession>A0A2P8AG14</accession>
<feature type="compositionally biased region" description="Low complexity" evidence="1">
    <location>
        <begin position="858"/>
        <end position="887"/>
    </location>
</feature>
<dbReference type="OrthoDB" id="5416983at2759"/>
<feature type="region of interest" description="Disordered" evidence="1">
    <location>
        <begin position="825"/>
        <end position="1069"/>
    </location>
</feature>
<feature type="compositionally biased region" description="Basic and acidic residues" evidence="1">
    <location>
        <begin position="443"/>
        <end position="454"/>
    </location>
</feature>
<evidence type="ECO:0000256" key="1">
    <source>
        <dbReference type="SAM" id="MobiDB-lite"/>
    </source>
</evidence>
<feature type="compositionally biased region" description="Polar residues" evidence="1">
    <location>
        <begin position="421"/>
        <end position="435"/>
    </location>
</feature>
<feature type="compositionally biased region" description="Polar residues" evidence="1">
    <location>
        <begin position="794"/>
        <end position="810"/>
    </location>
</feature>
<feature type="compositionally biased region" description="Polar residues" evidence="1">
    <location>
        <begin position="1"/>
        <end position="16"/>
    </location>
</feature>